<gene>
    <name evidence="2" type="ORF">HaLaN_25144</name>
</gene>
<evidence type="ECO:0000313" key="3">
    <source>
        <dbReference type="Proteomes" id="UP000485058"/>
    </source>
</evidence>
<proteinExistence type="predicted"/>
<feature type="region of interest" description="Disordered" evidence="1">
    <location>
        <begin position="58"/>
        <end position="91"/>
    </location>
</feature>
<reference evidence="2 3" key="1">
    <citation type="submission" date="2020-02" db="EMBL/GenBank/DDBJ databases">
        <title>Draft genome sequence of Haematococcus lacustris strain NIES-144.</title>
        <authorList>
            <person name="Morimoto D."/>
            <person name="Nakagawa S."/>
            <person name="Yoshida T."/>
            <person name="Sawayama S."/>
        </authorList>
    </citation>
    <scope>NUCLEOTIDE SEQUENCE [LARGE SCALE GENOMIC DNA]</scope>
    <source>
        <strain evidence="2 3">NIES-144</strain>
    </source>
</reference>
<keyword evidence="3" id="KW-1185">Reference proteome</keyword>
<dbReference type="AlphaFoldDB" id="A0A6A0A4Z6"/>
<sequence length="91" mass="9162">MECCVEVAVAGCGWHAPGVGTGSAAAHHAKVVVAAAYGSGQEGTSRIRAVQLPPLTLHPAGQHVPAPAGAEPCSGPARQQLQPRHHAAQPH</sequence>
<evidence type="ECO:0000313" key="2">
    <source>
        <dbReference type="EMBL" id="GFH26912.1"/>
    </source>
</evidence>
<protein>
    <submittedName>
        <fullName evidence="2">Uncharacterized protein</fullName>
    </submittedName>
</protein>
<dbReference type="EMBL" id="BLLF01003285">
    <property type="protein sequence ID" value="GFH26912.1"/>
    <property type="molecule type" value="Genomic_DNA"/>
</dbReference>
<evidence type="ECO:0000256" key="1">
    <source>
        <dbReference type="SAM" id="MobiDB-lite"/>
    </source>
</evidence>
<accession>A0A6A0A4Z6</accession>
<comment type="caution">
    <text evidence="2">The sequence shown here is derived from an EMBL/GenBank/DDBJ whole genome shotgun (WGS) entry which is preliminary data.</text>
</comment>
<dbReference type="Proteomes" id="UP000485058">
    <property type="component" value="Unassembled WGS sequence"/>
</dbReference>
<organism evidence="2 3">
    <name type="scientific">Haematococcus lacustris</name>
    <name type="common">Green alga</name>
    <name type="synonym">Haematococcus pluvialis</name>
    <dbReference type="NCBI Taxonomy" id="44745"/>
    <lineage>
        <taxon>Eukaryota</taxon>
        <taxon>Viridiplantae</taxon>
        <taxon>Chlorophyta</taxon>
        <taxon>core chlorophytes</taxon>
        <taxon>Chlorophyceae</taxon>
        <taxon>CS clade</taxon>
        <taxon>Chlamydomonadales</taxon>
        <taxon>Haematococcaceae</taxon>
        <taxon>Haematococcus</taxon>
    </lineage>
</organism>
<name>A0A6A0A4Z6_HAELA</name>